<dbReference type="Proteomes" id="UP000039865">
    <property type="component" value="Unassembled WGS sequence"/>
</dbReference>
<dbReference type="EMBL" id="CCKQ01004145">
    <property type="protein sequence ID" value="CDW75285.1"/>
    <property type="molecule type" value="Genomic_DNA"/>
</dbReference>
<gene>
    <name evidence="2" type="primary">Contig18910.g20062</name>
    <name evidence="2" type="ORF">STYLEM_4272</name>
</gene>
<sequence length="116" mass="13363">MVDERNMIDDIRVSSEVITESAYIFSHFQTNEPKVGLYYINQDVKQLIVTTDEIQEQQQQLSKELDNAILDMNNTLKETNDLGQLNSQFADRIEEQKKGPISGMLQSLFSSFKKSK</sequence>
<protein>
    <submittedName>
        <fullName evidence="2">Uncharacterized protein</fullName>
    </submittedName>
</protein>
<name>A0A077ZZD5_STYLE</name>
<dbReference type="InterPro" id="IPR019320">
    <property type="entry name" value="BORCS8"/>
</dbReference>
<dbReference type="InParanoid" id="A0A077ZZD5"/>
<reference evidence="2 3" key="1">
    <citation type="submission" date="2014-06" db="EMBL/GenBank/DDBJ databases">
        <authorList>
            <person name="Swart Estienne"/>
        </authorList>
    </citation>
    <scope>NUCLEOTIDE SEQUENCE [LARGE SCALE GENOMIC DNA]</scope>
    <source>
        <strain evidence="2 3">130c</strain>
    </source>
</reference>
<organism evidence="2 3">
    <name type="scientific">Stylonychia lemnae</name>
    <name type="common">Ciliate</name>
    <dbReference type="NCBI Taxonomy" id="5949"/>
    <lineage>
        <taxon>Eukaryota</taxon>
        <taxon>Sar</taxon>
        <taxon>Alveolata</taxon>
        <taxon>Ciliophora</taxon>
        <taxon>Intramacronucleata</taxon>
        <taxon>Spirotrichea</taxon>
        <taxon>Stichotrichia</taxon>
        <taxon>Sporadotrichida</taxon>
        <taxon>Oxytrichidae</taxon>
        <taxon>Stylonychinae</taxon>
        <taxon>Stylonychia</taxon>
    </lineage>
</organism>
<keyword evidence="3" id="KW-1185">Reference proteome</keyword>
<dbReference type="AlphaFoldDB" id="A0A077ZZD5"/>
<evidence type="ECO:0000313" key="2">
    <source>
        <dbReference type="EMBL" id="CDW75285.1"/>
    </source>
</evidence>
<proteinExistence type="predicted"/>
<evidence type="ECO:0000256" key="1">
    <source>
        <dbReference type="SAM" id="Coils"/>
    </source>
</evidence>
<accession>A0A077ZZD5</accession>
<dbReference type="Pfam" id="PF10167">
    <property type="entry name" value="BORCS8"/>
    <property type="match status" value="1"/>
</dbReference>
<evidence type="ECO:0000313" key="3">
    <source>
        <dbReference type="Proteomes" id="UP000039865"/>
    </source>
</evidence>
<feature type="coiled-coil region" evidence="1">
    <location>
        <begin position="51"/>
        <end position="78"/>
    </location>
</feature>
<keyword evidence="1" id="KW-0175">Coiled coil</keyword>